<dbReference type="PANTHER" id="PTHR30469:SF15">
    <property type="entry name" value="HLYD FAMILY OF SECRETION PROTEINS"/>
    <property type="match status" value="1"/>
</dbReference>
<dbReference type="Gene3D" id="2.40.30.170">
    <property type="match status" value="1"/>
</dbReference>
<accession>A0ABM7MI26</accession>
<evidence type="ECO:0000313" key="4">
    <source>
        <dbReference type="EMBL" id="BCO25816.1"/>
    </source>
</evidence>
<dbReference type="Gene3D" id="2.40.420.20">
    <property type="match status" value="1"/>
</dbReference>
<dbReference type="RefSeq" id="WP_223908169.1">
    <property type="nucleotide sequence ID" value="NZ_AP024238.1"/>
</dbReference>
<feature type="coiled-coil region" evidence="2">
    <location>
        <begin position="115"/>
        <end position="142"/>
    </location>
</feature>
<comment type="similarity">
    <text evidence="1">Belongs to the membrane fusion protein (MFP) (TC 8.A.1) family.</text>
</comment>
<name>A0ABM7MI26_9BURK</name>
<dbReference type="Proteomes" id="UP000824366">
    <property type="component" value="Chromosome"/>
</dbReference>
<dbReference type="InterPro" id="IPR058637">
    <property type="entry name" value="YknX-like_C"/>
</dbReference>
<evidence type="ECO:0000313" key="5">
    <source>
        <dbReference type="Proteomes" id="UP000824366"/>
    </source>
</evidence>
<keyword evidence="2" id="KW-0175">Coiled coil</keyword>
<dbReference type="Gene3D" id="2.40.50.100">
    <property type="match status" value="1"/>
</dbReference>
<dbReference type="PANTHER" id="PTHR30469">
    <property type="entry name" value="MULTIDRUG RESISTANCE PROTEIN MDTA"/>
    <property type="match status" value="1"/>
</dbReference>
<evidence type="ECO:0000259" key="3">
    <source>
        <dbReference type="Pfam" id="PF25989"/>
    </source>
</evidence>
<dbReference type="InterPro" id="IPR006143">
    <property type="entry name" value="RND_pump_MFP"/>
</dbReference>
<dbReference type="SUPFAM" id="SSF111369">
    <property type="entry name" value="HlyD-like secretion proteins"/>
    <property type="match status" value="1"/>
</dbReference>
<dbReference type="Gene3D" id="1.10.287.470">
    <property type="entry name" value="Helix hairpin bin"/>
    <property type="match status" value="1"/>
</dbReference>
<evidence type="ECO:0000256" key="1">
    <source>
        <dbReference type="ARBA" id="ARBA00009477"/>
    </source>
</evidence>
<dbReference type="NCBIfam" id="TIGR01730">
    <property type="entry name" value="RND_mfp"/>
    <property type="match status" value="1"/>
</dbReference>
<protein>
    <submittedName>
        <fullName evidence="4">Multidrug resistance protein MdtA</fullName>
    </submittedName>
</protein>
<proteinExistence type="inferred from homology"/>
<organism evidence="4 5">
    <name type="scientific">Rhodoferax lithotrophicus</name>
    <dbReference type="NCBI Taxonomy" id="2798804"/>
    <lineage>
        <taxon>Bacteria</taxon>
        <taxon>Pseudomonadati</taxon>
        <taxon>Pseudomonadota</taxon>
        <taxon>Betaproteobacteria</taxon>
        <taxon>Burkholderiales</taxon>
        <taxon>Comamonadaceae</taxon>
        <taxon>Rhodoferax</taxon>
    </lineage>
</organism>
<dbReference type="EMBL" id="AP024238">
    <property type="protein sequence ID" value="BCO25816.1"/>
    <property type="molecule type" value="Genomic_DNA"/>
</dbReference>
<sequence length="385" mass="40249">MTFTRKLTRQRLLAATALVLLLAGGTWLLKSRAAPAATVLPSANAGLSVSAVQPQQASWGRSLQLSGGLFAWQTATIASEEAGLRLTEVLVDVGSVVKRGQLLARLADNSILADLRVQEAAVAQARAKLAQAKAEADRSRTVKDSGALSEQQVTAYVVAEQTAQASLDSALATLEAQRIKLAHTRILAIDDGVISSRSATLGNVVASGTELFQLVRQRRVEWRAEITGKQLSALKPGQTAKITLPDGQQVSGRLRLVGPTLDSNTRNGLAYVDLPVGSAASPGMYVRGEIDTGQAAALTVPSSVVVQRDGNSYVFEKDGASKVAQRQVQTGRRVGDMVEISSGITAQTQLVRSGGAFLKDGDPVQWTTDAATGTAAAASTSKGTP</sequence>
<keyword evidence="5" id="KW-1185">Reference proteome</keyword>
<dbReference type="Pfam" id="PF25989">
    <property type="entry name" value="YknX_C"/>
    <property type="match status" value="1"/>
</dbReference>
<feature type="domain" description="YknX-like C-terminal permuted SH3-like" evidence="3">
    <location>
        <begin position="297"/>
        <end position="365"/>
    </location>
</feature>
<reference evidence="4 5" key="1">
    <citation type="journal article" date="2021" name="Microbiol. Spectr.">
        <title>A Single Bacterium Capable of Oxidation and Reduction of Iron at Circumneutral pH.</title>
        <authorList>
            <person name="Kato S."/>
            <person name="Ohkuma M."/>
        </authorList>
    </citation>
    <scope>NUCLEOTIDE SEQUENCE [LARGE SCALE GENOMIC DNA]</scope>
    <source>
        <strain evidence="4 5">MIZ03</strain>
    </source>
</reference>
<gene>
    <name evidence="4" type="ORF">MIZ03_0695</name>
</gene>
<evidence type="ECO:0000256" key="2">
    <source>
        <dbReference type="SAM" id="Coils"/>
    </source>
</evidence>